<feature type="domain" description="NUP210 Ig-like" evidence="13">
    <location>
        <begin position="23"/>
        <end position="114"/>
    </location>
</feature>
<feature type="domain" description="NUP210 Ig-like" evidence="12">
    <location>
        <begin position="233"/>
        <end position="327"/>
    </location>
</feature>
<dbReference type="Pfam" id="PF26182">
    <property type="entry name" value="Ig_NUP210_5th"/>
    <property type="match status" value="1"/>
</dbReference>
<dbReference type="Pfam" id="PF22967">
    <property type="entry name" value="Ig_NUP210_1st"/>
    <property type="match status" value="1"/>
</dbReference>
<dbReference type="Pfam" id="PF24902">
    <property type="entry name" value="Ig_NUP210_9th"/>
    <property type="match status" value="1"/>
</dbReference>
<evidence type="ECO:0000259" key="11">
    <source>
        <dbReference type="Pfam" id="PF22962"/>
    </source>
</evidence>
<evidence type="ECO:0000259" key="14">
    <source>
        <dbReference type="Pfam" id="PF22969"/>
    </source>
</evidence>
<feature type="compositionally biased region" description="Basic residues" evidence="9">
    <location>
        <begin position="1034"/>
        <end position="1049"/>
    </location>
</feature>
<name>A0A1I8AJS5_9BILA</name>
<dbReference type="PANTHER" id="PTHR23019:SF0">
    <property type="entry name" value="NUCLEAR PORE MEMBRANE GLYCOPROTEIN 210"/>
    <property type="match status" value="1"/>
</dbReference>
<dbReference type="Proteomes" id="UP000095287">
    <property type="component" value="Unplaced"/>
</dbReference>
<evidence type="ECO:0000313" key="18">
    <source>
        <dbReference type="Proteomes" id="UP000095287"/>
    </source>
</evidence>
<evidence type="ECO:0000259" key="16">
    <source>
        <dbReference type="Pfam" id="PF24935"/>
    </source>
</evidence>
<evidence type="ECO:0000256" key="3">
    <source>
        <dbReference type="ARBA" id="ARBA00022692"/>
    </source>
</evidence>
<dbReference type="Pfam" id="PF24935">
    <property type="entry name" value="Ig_NUP210_6th"/>
    <property type="match status" value="1"/>
</dbReference>
<sequence>MGWPAILALFLCLSLGPRPASAFRLNVPRVLLPYHPTNPVAFLLEVTDPKGGCFSWRSTRPEIVAVHTVDAHPSGCSSRAVVTAVSKHAEEHSAVIFAQDTQTGTSLSCGVTVDVIKSISITTTTRILHIDAAPAKMVVEAFNREGDRFSNLGDIPFEWNFSGKEVKPLRIVPFSQSKYEAPEGIQKLENAKKKGFVILVEGHSTGSAKLTAKLSESYFENVNGNSIDLVVVANLILVPSSDVFVIPHSTIRYGIQLIKSGRTEPITLPSPQYYLKLSNDEVCSLKNEETTVVAEKVGQTEISLIDKNIEGKLGIKPESAHIYVVEPDTIEFTIDRGNSWYLETNTIYTVTIRVLDELGNSILIPEQANFDTVFSPEHFEVLERSRNGTWIVVKATNAGKTTIQSTFVSLVGYDGKEHKINARVTGQRAAQISDPIQLSPNRLILPLSSKHGANYRFTATGGTGAYTWASTNTNTARVDEMNGLITPYSYGSTSIEVRDGRNSLHKAEAQVYVLEPAMIKFAASPVEAEVGRLLVLNVEIAGLLASGQYVSFSDCRGIELRYQVEDSSIFSVESNVENSPPEEGNGCTTVVLRSLSSGDTKLTVFVGDHAATIAVSAYLPLAFDQLHSKSSEFLLALGSDISVAHSGGPRPWLLDGSNYFSTMSTDSDLLEITQNQGTYQVFCGNRQGIATLKLTVGNKRTSTNPFPAVAVAEQIVCCSKPSRISLSFHKDRISSASARSCPVTSHLVNSNTETQLELSLFGRCESEASKADDRRFDSVSSVAVSWTTNAAKLVSVQDVALAGEHQGKLFALAKPNGLRGQAIIKAELAGFKSLRSLSGSITPFEEKSKLHDSITLGFVSRPSADSSSVVLFNEATVTGNVKVRGGSGYFVVAPGYSHNILEPSLASGKESAVLEISPRGKGKANVTIHDLCIQADPLVVEVEVTDLYDIAIAAPNLFVHGNEFKTRLSLNSESEPGSAEAQLSDVHVHIDGCKDSTLDVQPIFETSEVEGKSKPSMHYEISVSHCPQPLPPTKPRKKSKRKTVKGPKG</sequence>
<feature type="chain" id="PRO_5009314791" evidence="10">
    <location>
        <begin position="23"/>
        <end position="1049"/>
    </location>
</feature>
<organism evidence="18 19">
    <name type="scientific">Steinernema glaseri</name>
    <dbReference type="NCBI Taxonomy" id="37863"/>
    <lineage>
        <taxon>Eukaryota</taxon>
        <taxon>Metazoa</taxon>
        <taxon>Ecdysozoa</taxon>
        <taxon>Nematoda</taxon>
        <taxon>Chromadorea</taxon>
        <taxon>Rhabditida</taxon>
        <taxon>Tylenchina</taxon>
        <taxon>Panagrolaimomorpha</taxon>
        <taxon>Strongyloidoidea</taxon>
        <taxon>Steinernematidae</taxon>
        <taxon>Steinernema</taxon>
    </lineage>
</organism>
<keyword evidence="3" id="KW-0812">Transmembrane</keyword>
<comment type="similarity">
    <text evidence="2">Belongs to the NUP210 family.</text>
</comment>
<feature type="domain" description="NUP210 Ig-like" evidence="16">
    <location>
        <begin position="519"/>
        <end position="605"/>
    </location>
</feature>
<evidence type="ECO:0000259" key="17">
    <source>
        <dbReference type="Pfam" id="PF24991"/>
    </source>
</evidence>
<accession>A0A1I8AJS5</accession>
<dbReference type="InterPro" id="IPR055096">
    <property type="entry name" value="Ig_NUP210_1st"/>
</dbReference>
<protein>
    <submittedName>
        <fullName evidence="19">Nuclear pore membrane glycoprotein</fullName>
    </submittedName>
</protein>
<dbReference type="InterPro" id="IPR055099">
    <property type="entry name" value="Ig_NUP210_7th"/>
</dbReference>
<evidence type="ECO:0000313" key="19">
    <source>
        <dbReference type="WBParaSite" id="L893_g6324.t1"/>
    </source>
</evidence>
<evidence type="ECO:0000256" key="1">
    <source>
        <dbReference type="ARBA" id="ARBA00004590"/>
    </source>
</evidence>
<dbReference type="Pfam" id="PF22969">
    <property type="entry name" value="Ig_NUP210_2nd"/>
    <property type="match status" value="1"/>
</dbReference>
<keyword evidence="8" id="KW-0539">Nucleus</keyword>
<proteinExistence type="inferred from homology"/>
<comment type="subcellular location">
    <subcellularLocation>
        <location evidence="1">Nucleus membrane</location>
        <topology evidence="1">Single-pass membrane protein</topology>
    </subcellularLocation>
</comment>
<dbReference type="Gene3D" id="2.60.40.1080">
    <property type="match status" value="1"/>
</dbReference>
<dbReference type="GO" id="GO:0005643">
    <property type="term" value="C:nuclear pore"/>
    <property type="evidence" value="ECO:0007669"/>
    <property type="project" value="TreeGrafter"/>
</dbReference>
<keyword evidence="4 10" id="KW-0732">Signal</keyword>
<dbReference type="Pfam" id="PF24991">
    <property type="entry name" value="Ig_NUP210_4th"/>
    <property type="match status" value="1"/>
</dbReference>
<feature type="domain" description="NUP210 Ig-like" evidence="11">
    <location>
        <begin position="627"/>
        <end position="719"/>
    </location>
</feature>
<dbReference type="PANTHER" id="PTHR23019">
    <property type="entry name" value="NUCLEAR PORE MEMBRANE GLYCOPROTEIN GP210-RELATED"/>
    <property type="match status" value="1"/>
</dbReference>
<keyword evidence="5" id="KW-1133">Transmembrane helix</keyword>
<dbReference type="SUPFAM" id="SSF49373">
    <property type="entry name" value="Invasin/intimin cell-adhesion fragments"/>
    <property type="match status" value="1"/>
</dbReference>
<dbReference type="Pfam" id="PF22963">
    <property type="entry name" value="Ig_NUP210_3rd"/>
    <property type="match status" value="1"/>
</dbReference>
<feature type="domain" description="NUP210 fourth Ig-like" evidence="17">
    <location>
        <begin position="337"/>
        <end position="414"/>
    </location>
</feature>
<dbReference type="InterPro" id="IPR055098">
    <property type="entry name" value="Ig_NUP210_3rd"/>
</dbReference>
<evidence type="ECO:0000256" key="10">
    <source>
        <dbReference type="SAM" id="SignalP"/>
    </source>
</evidence>
<evidence type="ECO:0000259" key="15">
    <source>
        <dbReference type="Pfam" id="PF24902"/>
    </source>
</evidence>
<feature type="region of interest" description="Disordered" evidence="9">
    <location>
        <begin position="1009"/>
        <end position="1049"/>
    </location>
</feature>
<evidence type="ECO:0000256" key="7">
    <source>
        <dbReference type="ARBA" id="ARBA00023180"/>
    </source>
</evidence>
<reference evidence="19" key="1">
    <citation type="submission" date="2016-11" db="UniProtKB">
        <authorList>
            <consortium name="WormBaseParasite"/>
        </authorList>
    </citation>
    <scope>IDENTIFICATION</scope>
</reference>
<dbReference type="AlphaFoldDB" id="A0A1I8AJS5"/>
<dbReference type="InterPro" id="IPR056897">
    <property type="entry name" value="Ig_NUP210_4th"/>
</dbReference>
<evidence type="ECO:0000256" key="8">
    <source>
        <dbReference type="ARBA" id="ARBA00023242"/>
    </source>
</evidence>
<evidence type="ECO:0000256" key="2">
    <source>
        <dbReference type="ARBA" id="ARBA00007313"/>
    </source>
</evidence>
<dbReference type="InterPro" id="IPR056899">
    <property type="entry name" value="Ig_NUP210_9th"/>
</dbReference>
<keyword evidence="6" id="KW-0472">Membrane</keyword>
<feature type="signal peptide" evidence="10">
    <location>
        <begin position="1"/>
        <end position="22"/>
    </location>
</feature>
<evidence type="ECO:0000256" key="9">
    <source>
        <dbReference type="SAM" id="MobiDB-lite"/>
    </source>
</evidence>
<keyword evidence="7" id="KW-0325">Glycoprotein</keyword>
<evidence type="ECO:0000259" key="12">
    <source>
        <dbReference type="Pfam" id="PF22963"/>
    </source>
</evidence>
<feature type="domain" description="NUP210 Ig-like" evidence="14">
    <location>
        <begin position="123"/>
        <end position="223"/>
    </location>
</feature>
<dbReference type="InterPro" id="IPR056898">
    <property type="entry name" value="Ig_NUP210_6th"/>
</dbReference>
<evidence type="ECO:0000256" key="6">
    <source>
        <dbReference type="ARBA" id="ARBA00023136"/>
    </source>
</evidence>
<feature type="domain" description="NUP210 Ig-like" evidence="15">
    <location>
        <begin position="868"/>
        <end position="944"/>
    </location>
</feature>
<evidence type="ECO:0000256" key="4">
    <source>
        <dbReference type="ARBA" id="ARBA00022729"/>
    </source>
</evidence>
<dbReference type="InterPro" id="IPR008964">
    <property type="entry name" value="Invasin/intimin_cell_adhesion"/>
</dbReference>
<evidence type="ECO:0000259" key="13">
    <source>
        <dbReference type="Pfam" id="PF22967"/>
    </source>
</evidence>
<dbReference type="GO" id="GO:0031965">
    <property type="term" value="C:nuclear membrane"/>
    <property type="evidence" value="ECO:0007669"/>
    <property type="project" value="UniProtKB-SubCell"/>
</dbReference>
<dbReference type="InterPro" id="IPR055097">
    <property type="entry name" value="Ig_NUP210_2nd"/>
</dbReference>
<keyword evidence="18" id="KW-1185">Reference proteome</keyword>
<evidence type="ECO:0000256" key="5">
    <source>
        <dbReference type="ARBA" id="ARBA00022989"/>
    </source>
</evidence>
<dbReference type="WBParaSite" id="L893_g6324.t1">
    <property type="protein sequence ID" value="L893_g6324.t1"/>
    <property type="gene ID" value="L893_g6324"/>
</dbReference>
<dbReference type="Pfam" id="PF22962">
    <property type="entry name" value="Ig_NUP210_7th"/>
    <property type="match status" value="1"/>
</dbReference>
<dbReference type="InterPro" id="IPR045197">
    <property type="entry name" value="NUP210-like"/>
</dbReference>